<feature type="transmembrane region" description="Helical" evidence="9">
    <location>
        <begin position="526"/>
        <end position="546"/>
    </location>
</feature>
<dbReference type="Pfam" id="PF00248">
    <property type="entry name" value="Aldo_ket_red"/>
    <property type="match status" value="1"/>
</dbReference>
<feature type="transmembrane region" description="Helical" evidence="9">
    <location>
        <begin position="594"/>
        <end position="614"/>
    </location>
</feature>
<keyword evidence="3" id="KW-1003">Cell membrane</keyword>
<protein>
    <recommendedName>
        <fullName evidence="10">Major facilitator superfamily (MFS) profile domain-containing protein</fullName>
    </recommendedName>
</protein>
<dbReference type="CDD" id="cd19071">
    <property type="entry name" value="AKR_AKR1-5-like"/>
    <property type="match status" value="1"/>
</dbReference>
<feature type="transmembrane region" description="Helical" evidence="9">
    <location>
        <begin position="317"/>
        <end position="345"/>
    </location>
</feature>
<evidence type="ECO:0000313" key="11">
    <source>
        <dbReference type="EMBL" id="KAK9769747.1"/>
    </source>
</evidence>
<dbReference type="Gene3D" id="1.20.1250.20">
    <property type="entry name" value="MFS general substrate transporter like domains"/>
    <property type="match status" value="1"/>
</dbReference>
<dbReference type="Pfam" id="PF07690">
    <property type="entry name" value="MFS_1"/>
    <property type="match status" value="1"/>
</dbReference>
<dbReference type="InterPro" id="IPR011701">
    <property type="entry name" value="MFS"/>
</dbReference>
<keyword evidence="5 9" id="KW-1133">Transmembrane helix</keyword>
<name>A0ABR2X7X4_9PEZI</name>
<feature type="transmembrane region" description="Helical" evidence="9">
    <location>
        <begin position="421"/>
        <end position="445"/>
    </location>
</feature>
<proteinExistence type="inferred from homology"/>
<dbReference type="PRINTS" id="PR00069">
    <property type="entry name" value="ALDKETRDTASE"/>
</dbReference>
<accession>A0ABR2X7X4</accession>
<feature type="transmembrane region" description="Helical" evidence="9">
    <location>
        <begin position="357"/>
        <end position="376"/>
    </location>
</feature>
<comment type="similarity">
    <text evidence="8">Belongs to the major facilitator superfamily. DHA1 family. Polyamines/proton antiporter (TC 2.A.1.2.16) subfamily.</text>
</comment>
<dbReference type="Proteomes" id="UP001465668">
    <property type="component" value="Unassembled WGS sequence"/>
</dbReference>
<evidence type="ECO:0000256" key="4">
    <source>
        <dbReference type="ARBA" id="ARBA00022692"/>
    </source>
</evidence>
<dbReference type="PANTHER" id="PTHR23502:SF186">
    <property type="entry name" value="MAJOR FACILITATOR SUPERFAMILY (MFS) PROFILE DOMAIN-CONTAINING PROTEIN"/>
    <property type="match status" value="1"/>
</dbReference>
<feature type="transmembrane region" description="Helical" evidence="9">
    <location>
        <begin position="228"/>
        <end position="247"/>
    </location>
</feature>
<feature type="transmembrane region" description="Helical" evidence="9">
    <location>
        <begin position="457"/>
        <end position="478"/>
    </location>
</feature>
<feature type="transmembrane region" description="Helical" evidence="9">
    <location>
        <begin position="499"/>
        <end position="520"/>
    </location>
</feature>
<feature type="transmembrane region" description="Helical" evidence="9">
    <location>
        <begin position="259"/>
        <end position="278"/>
    </location>
</feature>
<dbReference type="InterPro" id="IPR023210">
    <property type="entry name" value="NADP_OxRdtase_dom"/>
</dbReference>
<evidence type="ECO:0000259" key="10">
    <source>
        <dbReference type="PROSITE" id="PS50850"/>
    </source>
</evidence>
<dbReference type="PROSITE" id="PS50850">
    <property type="entry name" value="MFS"/>
    <property type="match status" value="1"/>
</dbReference>
<dbReference type="InterPro" id="IPR005829">
    <property type="entry name" value="Sugar_transporter_CS"/>
</dbReference>
<evidence type="ECO:0000256" key="5">
    <source>
        <dbReference type="ARBA" id="ARBA00022989"/>
    </source>
</evidence>
<keyword evidence="7 9" id="KW-0472">Membrane</keyword>
<keyword evidence="2" id="KW-0813">Transport</keyword>
<keyword evidence="12" id="KW-1185">Reference proteome</keyword>
<dbReference type="InterPro" id="IPR020471">
    <property type="entry name" value="AKR"/>
</dbReference>
<dbReference type="SUPFAM" id="SSF51430">
    <property type="entry name" value="NAD(P)-linked oxidoreductase"/>
    <property type="match status" value="1"/>
</dbReference>
<evidence type="ECO:0000256" key="3">
    <source>
        <dbReference type="ARBA" id="ARBA00022475"/>
    </source>
</evidence>
<gene>
    <name evidence="11" type="ORF">SCAR479_13584</name>
</gene>
<dbReference type="InterPro" id="IPR036259">
    <property type="entry name" value="MFS_trans_sf"/>
</dbReference>
<keyword evidence="6" id="KW-0560">Oxidoreductase</keyword>
<reference evidence="11 12" key="1">
    <citation type="submission" date="2024-02" db="EMBL/GenBank/DDBJ databases">
        <title>First draft genome assembly of two strains of Seiridium cardinale.</title>
        <authorList>
            <person name="Emiliani G."/>
            <person name="Scali E."/>
        </authorList>
    </citation>
    <scope>NUCLEOTIDE SEQUENCE [LARGE SCALE GENOMIC DNA]</scope>
    <source>
        <strain evidence="11 12">BM-138-000479</strain>
    </source>
</reference>
<evidence type="ECO:0000256" key="9">
    <source>
        <dbReference type="SAM" id="Phobius"/>
    </source>
</evidence>
<sequence length="950" mass="104812">MSLHPSSANRRENRMTIWPTANGDDIELSAPWPGRFTQQNISKRWTGAFDTEARANRMSYMVGNSLLPSAPREQQMWPGQARGNRTTWIDDRAYQGDAKFWDGSFEVEKRESWIGRNSERWSGDFEMEKEKAKWKEPLTKEQLDQADSNLVSLDVLNYDFPGYGTPEDPYLVRWIENDSANPMLYPKAKKWTNAMVLAFAVFMVSIASSGFSQGTTDIKSEFNVDQTVALLMTSLFVLGFAIGALGLSPLSEVYGRRDLYVWTFAAFVVTSGVIGLAPSISFVLAFRLLGGLAGSFTQAVAPAVIADMFQAQERGFVLSIFTLAGLMGQMLGPIACGFLDAAFGWRSLSVMIAGASFPTWVVLTVTFPETYAPVLLKRRAEQLTKITGKVHVVDGVEAKSIGTQLRVGALRPWIILIYEPIVTLLSLFLSVVHGTLFLLFAAYPIVYQQVRGWPQGIASLPFLAIALGIVISLFYVALFDQKRYAKLVDKYQGMVPPEARLPPAMLGSVALPIGLFWFAWSNDPSTFWLISVSAGVFFGFGMVLLYMSLTNYIVDAYLGYAASALAASTVLRSIAGAVFPLFTAQLYNSLGIHWASSVPGFLALVFVPCLLMFYKYGHVIRSKTKFGQEAARLAAMMEGEKQQLTSVVPWSTYCPSTLLSLLLRIKKVDIMSSNSFSLATKVKLPSGHLIPQIQLGLYMMSGREVLSAVPWALAAGYRGFDSAQMYHNEAEAGRAIRAFLASPDNAAGLKREDVFYTSKLASNSDSYAAVRRSIKKSVDACGLGYIDLFLLHSPYGGRESRLTSWKAVEDAIQDGEVRSGGIEELMASELKIKPSVNQIEVHPFNTQEGIRAVCAKHGIVVEAYGPLARAMRMKNPTILALAKQYSCTPAQLMVRWSLQNGLVPLPKSAKKERLIDNVKVGGFEISQKDMAKMDELDEHLVTDWDPTDAP</sequence>
<evidence type="ECO:0000256" key="1">
    <source>
        <dbReference type="ARBA" id="ARBA00004651"/>
    </source>
</evidence>
<comment type="subcellular location">
    <subcellularLocation>
        <location evidence="1">Cell membrane</location>
        <topology evidence="1">Multi-pass membrane protein</topology>
    </subcellularLocation>
</comment>
<keyword evidence="4 9" id="KW-0812">Transmembrane</keyword>
<feature type="domain" description="Major facilitator superfamily (MFS) profile" evidence="10">
    <location>
        <begin position="193"/>
        <end position="625"/>
    </location>
</feature>
<dbReference type="PANTHER" id="PTHR23502">
    <property type="entry name" value="MAJOR FACILITATOR SUPERFAMILY"/>
    <property type="match status" value="1"/>
</dbReference>
<feature type="transmembrane region" description="Helical" evidence="9">
    <location>
        <begin position="284"/>
        <end position="305"/>
    </location>
</feature>
<evidence type="ECO:0000256" key="2">
    <source>
        <dbReference type="ARBA" id="ARBA00022448"/>
    </source>
</evidence>
<comment type="caution">
    <text evidence="11">The sequence shown here is derived from an EMBL/GenBank/DDBJ whole genome shotgun (WGS) entry which is preliminary data.</text>
</comment>
<evidence type="ECO:0000256" key="7">
    <source>
        <dbReference type="ARBA" id="ARBA00023136"/>
    </source>
</evidence>
<organism evidence="11 12">
    <name type="scientific">Seiridium cardinale</name>
    <dbReference type="NCBI Taxonomy" id="138064"/>
    <lineage>
        <taxon>Eukaryota</taxon>
        <taxon>Fungi</taxon>
        <taxon>Dikarya</taxon>
        <taxon>Ascomycota</taxon>
        <taxon>Pezizomycotina</taxon>
        <taxon>Sordariomycetes</taxon>
        <taxon>Xylariomycetidae</taxon>
        <taxon>Amphisphaeriales</taxon>
        <taxon>Sporocadaceae</taxon>
        <taxon>Seiridium</taxon>
    </lineage>
</organism>
<dbReference type="Gene3D" id="3.20.20.100">
    <property type="entry name" value="NADP-dependent oxidoreductase domain"/>
    <property type="match status" value="1"/>
</dbReference>
<dbReference type="CDD" id="cd17323">
    <property type="entry name" value="MFS_Tpo1_MDR_like"/>
    <property type="match status" value="1"/>
</dbReference>
<dbReference type="SUPFAM" id="SSF103473">
    <property type="entry name" value="MFS general substrate transporter"/>
    <property type="match status" value="1"/>
</dbReference>
<feature type="transmembrane region" description="Helical" evidence="9">
    <location>
        <begin position="191"/>
        <end position="208"/>
    </location>
</feature>
<dbReference type="PROSITE" id="PS00216">
    <property type="entry name" value="SUGAR_TRANSPORT_1"/>
    <property type="match status" value="1"/>
</dbReference>
<dbReference type="EMBL" id="JARVKM010000112">
    <property type="protein sequence ID" value="KAK9769747.1"/>
    <property type="molecule type" value="Genomic_DNA"/>
</dbReference>
<feature type="transmembrane region" description="Helical" evidence="9">
    <location>
        <begin position="558"/>
        <end position="582"/>
    </location>
</feature>
<dbReference type="InterPro" id="IPR036812">
    <property type="entry name" value="NAD(P)_OxRdtase_dom_sf"/>
</dbReference>
<dbReference type="InterPro" id="IPR020846">
    <property type="entry name" value="MFS_dom"/>
</dbReference>
<evidence type="ECO:0000313" key="12">
    <source>
        <dbReference type="Proteomes" id="UP001465668"/>
    </source>
</evidence>
<evidence type="ECO:0000256" key="8">
    <source>
        <dbReference type="ARBA" id="ARBA00038459"/>
    </source>
</evidence>
<evidence type="ECO:0000256" key="6">
    <source>
        <dbReference type="ARBA" id="ARBA00023002"/>
    </source>
</evidence>